<evidence type="ECO:0000313" key="8">
    <source>
        <dbReference type="EMBL" id="BAL95100.1"/>
    </source>
</evidence>
<accession>I0HQ13</accession>
<dbReference type="Proteomes" id="UP000007883">
    <property type="component" value="Chromosome"/>
</dbReference>
<dbReference type="SMART" id="SM00283">
    <property type="entry name" value="MA"/>
    <property type="match status" value="1"/>
</dbReference>
<dbReference type="PANTHER" id="PTHR43531:SF14">
    <property type="entry name" value="METHYL-ACCEPTING CHEMOTAXIS PROTEIN I-RELATED"/>
    <property type="match status" value="1"/>
</dbReference>
<evidence type="ECO:0000313" key="9">
    <source>
        <dbReference type="Proteomes" id="UP000007883"/>
    </source>
</evidence>
<feature type="region of interest" description="Disordered" evidence="5">
    <location>
        <begin position="519"/>
        <end position="591"/>
    </location>
</feature>
<dbReference type="InterPro" id="IPR024478">
    <property type="entry name" value="HlyB_4HB_MCP"/>
</dbReference>
<feature type="compositionally biased region" description="Pro residues" evidence="5">
    <location>
        <begin position="523"/>
        <end position="541"/>
    </location>
</feature>
<dbReference type="Pfam" id="PF00015">
    <property type="entry name" value="MCPsignal"/>
    <property type="match status" value="1"/>
</dbReference>
<dbReference type="HOGENOM" id="CLU_000445_107_16_4"/>
<evidence type="ECO:0000256" key="4">
    <source>
        <dbReference type="PROSITE-ProRule" id="PRU00284"/>
    </source>
</evidence>
<dbReference type="EMBL" id="AP012320">
    <property type="protein sequence ID" value="BAL95100.1"/>
    <property type="molecule type" value="Genomic_DNA"/>
</dbReference>
<dbReference type="STRING" id="983917.RGE_17590"/>
<dbReference type="SUPFAM" id="SSF58104">
    <property type="entry name" value="Methyl-accepting chemotaxis protein (MCP) signaling domain"/>
    <property type="match status" value="1"/>
</dbReference>
<dbReference type="InterPro" id="IPR051310">
    <property type="entry name" value="MCP_chemotaxis"/>
</dbReference>
<proteinExistence type="inferred from homology"/>
<evidence type="ECO:0000259" key="7">
    <source>
        <dbReference type="PROSITE" id="PS50111"/>
    </source>
</evidence>
<feature type="compositionally biased region" description="Low complexity" evidence="5">
    <location>
        <begin position="542"/>
        <end position="551"/>
    </location>
</feature>
<dbReference type="FunFam" id="1.10.287.950:FF:000001">
    <property type="entry name" value="Methyl-accepting chemotaxis sensory transducer"/>
    <property type="match status" value="1"/>
</dbReference>
<dbReference type="Gene3D" id="1.10.287.950">
    <property type="entry name" value="Methyl-accepting chemotaxis protein"/>
    <property type="match status" value="1"/>
</dbReference>
<dbReference type="GO" id="GO:0007165">
    <property type="term" value="P:signal transduction"/>
    <property type="evidence" value="ECO:0007669"/>
    <property type="project" value="UniProtKB-KW"/>
</dbReference>
<sequence length="591" mass="61493">MSEKKEMTVGMRLVVGFSAVAMLGVAIAVYAMVQLRGLSADIDALASDRMVKMEKLSRLKDNMNGVARYARNIVIVADEAFEKAEREKIAAMRADSGKLMAELDKLIVMPEGRALLKTIEDTRPEYNRLVDEALALDAKGDAQGAGALLMGESLQKQRIVFQAVDDSMAMQQRLARELGSTAVARAGTDSTILAGLAALMAAIGAGVTWLMVRRLKAALGAEPGDLGRIAQRVAEGDLSPVDGVERAPRNSVLESLGAMQQSLARIVAQVRASSDSIATGSSQIATGNADLSQRTEEQASNLQQTAASMEQLSSTVKQNAETAQEANRMASSAAAAAARGGERVGNVVHTMQEISSSSKRIAEIIGTIDGIAFQTNILALNAAVEAARAGEQGRGFAVVAGEVRTLASRSAEAAKEIKSLIGASVEKVETGARQVDEAGESMTAIVAEVQRVSQLIGEITNATVEQSSGISQVGDAVGQLDQVTQQNAALVEESAAAAESLRIQAARLTELVGVFKLSGAAPTPTPTPTPAQTPRPTPPAAVAPRATAARAPVPPARTAPAAPAASPAEPAPRQRPARVAVPAGEDDWTSF</sequence>
<feature type="transmembrane region" description="Helical" evidence="6">
    <location>
        <begin position="12"/>
        <end position="33"/>
    </location>
</feature>
<dbReference type="GO" id="GO:0004888">
    <property type="term" value="F:transmembrane signaling receptor activity"/>
    <property type="evidence" value="ECO:0007669"/>
    <property type="project" value="TreeGrafter"/>
</dbReference>
<keyword evidence="6" id="KW-0812">Transmembrane</keyword>
<evidence type="ECO:0000256" key="2">
    <source>
        <dbReference type="ARBA" id="ARBA00022481"/>
    </source>
</evidence>
<dbReference type="PATRIC" id="fig|983917.3.peg.1725"/>
<dbReference type="InterPro" id="IPR047347">
    <property type="entry name" value="YvaQ-like_sensor"/>
</dbReference>
<keyword evidence="2" id="KW-0488">Methylation</keyword>
<dbReference type="eggNOG" id="COG0840">
    <property type="taxonomic scope" value="Bacteria"/>
</dbReference>
<feature type="compositionally biased region" description="Low complexity" evidence="5">
    <location>
        <begin position="558"/>
        <end position="568"/>
    </location>
</feature>
<organism evidence="8 9">
    <name type="scientific">Rubrivivax gelatinosus (strain NBRC 100245 / IL144)</name>
    <dbReference type="NCBI Taxonomy" id="983917"/>
    <lineage>
        <taxon>Bacteria</taxon>
        <taxon>Pseudomonadati</taxon>
        <taxon>Pseudomonadota</taxon>
        <taxon>Betaproteobacteria</taxon>
        <taxon>Burkholderiales</taxon>
        <taxon>Sphaerotilaceae</taxon>
        <taxon>Rubrivivax</taxon>
    </lineage>
</organism>
<dbReference type="CDD" id="cd19411">
    <property type="entry name" value="MCP2201-like_sensor"/>
    <property type="match status" value="1"/>
</dbReference>
<dbReference type="GO" id="GO:0005886">
    <property type="term" value="C:plasma membrane"/>
    <property type="evidence" value="ECO:0007669"/>
    <property type="project" value="TreeGrafter"/>
</dbReference>
<dbReference type="KEGG" id="rge:RGE_17590"/>
<reference evidence="8 9" key="1">
    <citation type="journal article" date="2012" name="J. Bacteriol.">
        <title>Complete genome sequence of phototrophic betaproteobacterium Rubrivivax gelatinosus IL144.</title>
        <authorList>
            <person name="Nagashima S."/>
            <person name="Kamimura A."/>
            <person name="Shimizu T."/>
            <person name="Nakamura-isaki S."/>
            <person name="Aono E."/>
            <person name="Sakamoto K."/>
            <person name="Ichikawa N."/>
            <person name="Nakazawa H."/>
            <person name="Sekine M."/>
            <person name="Yamazaki S."/>
            <person name="Fujita N."/>
            <person name="Shimada K."/>
            <person name="Hanada S."/>
            <person name="Nagashima K.V.P."/>
        </authorList>
    </citation>
    <scope>NUCLEOTIDE SEQUENCE [LARGE SCALE GENOMIC DNA]</scope>
    <source>
        <strain evidence="9">NBRC 100245 / IL144</strain>
    </source>
</reference>
<dbReference type="RefSeq" id="WP_014427964.1">
    <property type="nucleotide sequence ID" value="NC_017075.1"/>
</dbReference>
<dbReference type="PANTHER" id="PTHR43531">
    <property type="entry name" value="PROTEIN ICFG"/>
    <property type="match status" value="1"/>
</dbReference>
<dbReference type="AlphaFoldDB" id="I0HQ13"/>
<evidence type="ECO:0000256" key="1">
    <source>
        <dbReference type="ARBA" id="ARBA00004370"/>
    </source>
</evidence>
<evidence type="ECO:0000256" key="3">
    <source>
        <dbReference type="ARBA" id="ARBA00029447"/>
    </source>
</evidence>
<dbReference type="Pfam" id="PF12729">
    <property type="entry name" value="4HB_MCP_1"/>
    <property type="match status" value="1"/>
</dbReference>
<evidence type="ECO:0000256" key="5">
    <source>
        <dbReference type="SAM" id="MobiDB-lite"/>
    </source>
</evidence>
<dbReference type="InterPro" id="IPR004089">
    <property type="entry name" value="MCPsignal_dom"/>
</dbReference>
<dbReference type="CDD" id="cd11386">
    <property type="entry name" value="MCP_signal"/>
    <property type="match status" value="1"/>
</dbReference>
<protein>
    <submittedName>
        <fullName evidence="8">Methyl-accepting chemotaxis sensory transducer</fullName>
    </submittedName>
</protein>
<gene>
    <name evidence="8" type="primary">mcp</name>
    <name evidence="8" type="ordered locus">RGE_17590</name>
</gene>
<keyword evidence="6" id="KW-1133">Transmembrane helix</keyword>
<keyword evidence="4" id="KW-0807">Transducer</keyword>
<evidence type="ECO:0000256" key="6">
    <source>
        <dbReference type="SAM" id="Phobius"/>
    </source>
</evidence>
<keyword evidence="6" id="KW-0472">Membrane</keyword>
<keyword evidence="9" id="KW-1185">Reference proteome</keyword>
<comment type="subcellular location">
    <subcellularLocation>
        <location evidence="1">Membrane</location>
    </subcellularLocation>
</comment>
<feature type="domain" description="Methyl-accepting transducer" evidence="7">
    <location>
        <begin position="273"/>
        <end position="502"/>
    </location>
</feature>
<dbReference type="GO" id="GO:0006935">
    <property type="term" value="P:chemotaxis"/>
    <property type="evidence" value="ECO:0007669"/>
    <property type="project" value="TreeGrafter"/>
</dbReference>
<dbReference type="PROSITE" id="PS50111">
    <property type="entry name" value="CHEMOTAXIS_TRANSDUC_2"/>
    <property type="match status" value="1"/>
</dbReference>
<comment type="similarity">
    <text evidence="3">Belongs to the methyl-accepting chemotaxis (MCP) protein family.</text>
</comment>
<name>I0HQ13_RUBGI</name>